<dbReference type="PIRSF" id="PIRSF000110">
    <property type="entry name" value="G6PD"/>
    <property type="match status" value="1"/>
</dbReference>
<dbReference type="Pfam" id="PF00479">
    <property type="entry name" value="G6PD_N"/>
    <property type="match status" value="1"/>
</dbReference>
<accession>A0A444LKX0</accession>
<evidence type="ECO:0000256" key="5">
    <source>
        <dbReference type="ARBA" id="ARBA00023002"/>
    </source>
</evidence>
<keyword evidence="4 7" id="KW-0521">NADP</keyword>
<comment type="similarity">
    <text evidence="2 7">Belongs to the glucose-6-phosphate dehydrogenase family.</text>
</comment>
<evidence type="ECO:0000259" key="9">
    <source>
        <dbReference type="Pfam" id="PF02781"/>
    </source>
</evidence>
<dbReference type="HAMAP" id="MF_00966">
    <property type="entry name" value="G6PD"/>
    <property type="match status" value="1"/>
</dbReference>
<comment type="caution">
    <text evidence="7">Lacks conserved residue(s) required for the propagation of feature annotation.</text>
</comment>
<feature type="domain" description="Glucose-6-phosphate dehydrogenase NAD-binding" evidence="8">
    <location>
        <begin position="12"/>
        <end position="192"/>
    </location>
</feature>
<feature type="binding site" evidence="7">
    <location>
        <begin position="95"/>
        <end position="96"/>
    </location>
    <ligand>
        <name>NADP(+)</name>
        <dbReference type="ChEBI" id="CHEBI:58349"/>
    </ligand>
</feature>
<dbReference type="Gene3D" id="3.40.50.720">
    <property type="entry name" value="NAD(P)-binding Rossmann-like Domain"/>
    <property type="match status" value="1"/>
</dbReference>
<dbReference type="RefSeq" id="WP_128440806.1">
    <property type="nucleotide sequence ID" value="NZ_SBIP01000001.1"/>
</dbReference>
<dbReference type="EMBL" id="SBIP01000001">
    <property type="protein sequence ID" value="RWX80979.1"/>
    <property type="molecule type" value="Genomic_DNA"/>
</dbReference>
<feature type="binding site" evidence="7">
    <location>
        <position position="187"/>
    </location>
    <ligand>
        <name>substrate</name>
    </ligand>
</feature>
<keyword evidence="6 7" id="KW-0119">Carbohydrate metabolism</keyword>
<dbReference type="PANTHER" id="PTHR23429">
    <property type="entry name" value="GLUCOSE-6-PHOSPHATE 1-DEHYDROGENASE G6PD"/>
    <property type="match status" value="1"/>
</dbReference>
<feature type="binding site" evidence="7">
    <location>
        <position position="345"/>
    </location>
    <ligand>
        <name>substrate</name>
    </ligand>
</feature>
<dbReference type="InterPro" id="IPR001282">
    <property type="entry name" value="G6P_DH"/>
</dbReference>
<dbReference type="SUPFAM" id="SSF51735">
    <property type="entry name" value="NAD(P)-binding Rossmann-fold domains"/>
    <property type="match status" value="1"/>
</dbReference>
<dbReference type="GO" id="GO:0050661">
    <property type="term" value="F:NADP binding"/>
    <property type="evidence" value="ECO:0007669"/>
    <property type="project" value="UniProtKB-UniRule"/>
</dbReference>
<feature type="binding site" evidence="7">
    <location>
        <position position="153"/>
    </location>
    <ligand>
        <name>NADP(+)</name>
        <dbReference type="ChEBI" id="CHEBI:58349"/>
    </ligand>
</feature>
<reference evidence="10 11" key="1">
    <citation type="submission" date="2019-01" db="EMBL/GenBank/DDBJ databases">
        <title>The draft genome of Rhizobium sp. 24NR.</title>
        <authorList>
            <person name="Liu L."/>
            <person name="Liang L."/>
            <person name="Shi S."/>
            <person name="Xu L."/>
            <person name="Wang X."/>
            <person name="Li L."/>
            <person name="Zhang X."/>
        </authorList>
    </citation>
    <scope>NUCLEOTIDE SEQUENCE [LARGE SCALE GENOMIC DNA]</scope>
    <source>
        <strain evidence="10 11">24NR</strain>
    </source>
</reference>
<feature type="binding site" evidence="7">
    <location>
        <position position="240"/>
    </location>
    <ligand>
        <name>substrate</name>
    </ligand>
</feature>
<dbReference type="InterPro" id="IPR022675">
    <property type="entry name" value="G6P_DH_C"/>
</dbReference>
<keyword evidence="11" id="KW-1185">Reference proteome</keyword>
<dbReference type="InterPro" id="IPR022674">
    <property type="entry name" value="G6P_DH_NAD-bd"/>
</dbReference>
<evidence type="ECO:0000256" key="1">
    <source>
        <dbReference type="ARBA" id="ARBA00004937"/>
    </source>
</evidence>
<dbReference type="UniPathway" id="UPA00115">
    <property type="reaction ID" value="UER00408"/>
</dbReference>
<evidence type="ECO:0000256" key="7">
    <source>
        <dbReference type="HAMAP-Rule" id="MF_00966"/>
    </source>
</evidence>
<dbReference type="InterPro" id="IPR036291">
    <property type="entry name" value="NAD(P)-bd_dom_sf"/>
</dbReference>
<evidence type="ECO:0000256" key="6">
    <source>
        <dbReference type="ARBA" id="ARBA00023277"/>
    </source>
</evidence>
<gene>
    <name evidence="7" type="primary">zwf</name>
    <name evidence="10" type="ORF">EPK99_01170</name>
</gene>
<protein>
    <recommendedName>
        <fullName evidence="7">Glucose-6-phosphate 1-dehydrogenase</fullName>
        <shortName evidence="7">G6PD</shortName>
        <ecNumber evidence="7">1.1.1.49</ecNumber>
    </recommendedName>
</protein>
<evidence type="ECO:0000313" key="10">
    <source>
        <dbReference type="EMBL" id="RWX80979.1"/>
    </source>
</evidence>
<dbReference type="NCBIfam" id="NF009492">
    <property type="entry name" value="PRK12853.1-3"/>
    <property type="match status" value="1"/>
</dbReference>
<dbReference type="PRINTS" id="PR00079">
    <property type="entry name" value="G6PDHDRGNASE"/>
</dbReference>
<comment type="function">
    <text evidence="7">Catalyzes the oxidation of glucose 6-phosphate to 6-phosphogluconolactone.</text>
</comment>
<dbReference type="PROSITE" id="PS00069">
    <property type="entry name" value="G6P_DEHYDROGENASE"/>
    <property type="match status" value="1"/>
</dbReference>
<dbReference type="OrthoDB" id="9802739at2"/>
<evidence type="ECO:0000256" key="2">
    <source>
        <dbReference type="ARBA" id="ARBA00009975"/>
    </source>
</evidence>
<evidence type="ECO:0000256" key="4">
    <source>
        <dbReference type="ARBA" id="ARBA00022857"/>
    </source>
</evidence>
<feature type="binding site" evidence="7">
    <location>
        <begin position="15"/>
        <end position="22"/>
    </location>
    <ligand>
        <name>NADP(+)</name>
        <dbReference type="ChEBI" id="CHEBI:58349"/>
    </ligand>
</feature>
<comment type="caution">
    <text evidence="10">The sequence shown here is derived from an EMBL/GenBank/DDBJ whole genome shotgun (WGS) entry which is preliminary data.</text>
</comment>
<dbReference type="NCBIfam" id="TIGR00871">
    <property type="entry name" value="zwf"/>
    <property type="match status" value="1"/>
</dbReference>
<dbReference type="GO" id="GO:0006006">
    <property type="term" value="P:glucose metabolic process"/>
    <property type="evidence" value="ECO:0007669"/>
    <property type="project" value="UniProtKB-KW"/>
</dbReference>
<evidence type="ECO:0000259" key="8">
    <source>
        <dbReference type="Pfam" id="PF00479"/>
    </source>
</evidence>
<comment type="pathway">
    <text evidence="1 7">Carbohydrate degradation; pentose phosphate pathway; D-ribulose 5-phosphate from D-glucose 6-phosphate (oxidative stage): step 1/3.</text>
</comment>
<keyword evidence="3 7" id="KW-0313">Glucose metabolism</keyword>
<evidence type="ECO:0000313" key="11">
    <source>
        <dbReference type="Proteomes" id="UP000287687"/>
    </source>
</evidence>
<name>A0A444LKX0_9HYPH</name>
<dbReference type="SUPFAM" id="SSF55347">
    <property type="entry name" value="Glyceraldehyde-3-phosphate dehydrogenase-like, C-terminal domain"/>
    <property type="match status" value="1"/>
</dbReference>
<feature type="active site" description="Proton acceptor" evidence="7">
    <location>
        <position position="245"/>
    </location>
</feature>
<dbReference type="PANTHER" id="PTHR23429:SF0">
    <property type="entry name" value="GLUCOSE-6-PHOSPHATE 1-DEHYDROGENASE"/>
    <property type="match status" value="1"/>
</dbReference>
<dbReference type="InterPro" id="IPR019796">
    <property type="entry name" value="G6P_DH_AS"/>
</dbReference>
<organism evidence="10 11">
    <name type="scientific">Neorhizobium lilium</name>
    <dbReference type="NCBI Taxonomy" id="2503024"/>
    <lineage>
        <taxon>Bacteria</taxon>
        <taxon>Pseudomonadati</taxon>
        <taxon>Pseudomonadota</taxon>
        <taxon>Alphaproteobacteria</taxon>
        <taxon>Hyphomicrobiales</taxon>
        <taxon>Rhizobiaceae</taxon>
        <taxon>Rhizobium/Agrobacterium group</taxon>
        <taxon>Neorhizobium</taxon>
    </lineage>
</organism>
<keyword evidence="5 7" id="KW-0560">Oxidoreductase</keyword>
<dbReference type="AlphaFoldDB" id="A0A444LKX0"/>
<dbReference type="Proteomes" id="UP000287687">
    <property type="component" value="Unassembled WGS sequence"/>
</dbReference>
<dbReference type="GO" id="GO:0009051">
    <property type="term" value="P:pentose-phosphate shunt, oxidative branch"/>
    <property type="evidence" value="ECO:0007669"/>
    <property type="project" value="TreeGrafter"/>
</dbReference>
<feature type="domain" description="Glucose-6-phosphate dehydrogenase C-terminal" evidence="9">
    <location>
        <begin position="194"/>
        <end position="493"/>
    </location>
</feature>
<dbReference type="EC" id="1.1.1.49" evidence="7"/>
<feature type="binding site" evidence="7">
    <location>
        <position position="183"/>
    </location>
    <ligand>
        <name>substrate</name>
    </ligand>
</feature>
<comment type="catalytic activity">
    <reaction evidence="7">
        <text>D-glucose 6-phosphate + NADP(+) = 6-phospho-D-glucono-1,5-lactone + NADPH + H(+)</text>
        <dbReference type="Rhea" id="RHEA:15841"/>
        <dbReference type="ChEBI" id="CHEBI:15378"/>
        <dbReference type="ChEBI" id="CHEBI:57783"/>
        <dbReference type="ChEBI" id="CHEBI:57955"/>
        <dbReference type="ChEBI" id="CHEBI:58349"/>
        <dbReference type="ChEBI" id="CHEBI:61548"/>
        <dbReference type="EC" id="1.1.1.49"/>
    </reaction>
</comment>
<sequence>MVSKPAPPVTLVIFGATGDLTRRLLIPAIINLTRSGLVGKDLEILGVGIEEGNDEFLRTRLDEFLSHLNSGGEEETPKDEAWFSLRSRISYLSGDFTKNQIFEEIGRRIDPAGNAAFYLAVPPSFFGPIVEKLAEHGLMTESDNCFRRVAIEKPFGTDLASARALNAQILARIAESQVYRLDHFLGKETVQNLMTARFANMMIEALWNSNYIDHVQITAAEIVDVGSRGKFYDATGALRDMVPNHLFQLLAMIAMEPPNSFDAEAIRNEKSKVLKALRIYTVEEAEAHGVRGAYGAGTLNGNQLPAYRETKDISSESRTETFVALKLYADTWRWAGVPFYLRTGKALTARDTEIVITFKKVPFAQFRETDVTRRLPPNRLVIQVQPDEGMSMEISIKTPGQSVETVPVSLDFRYADKFDIGHTTGYESLIYDLFIGDQTLFQRADSIEAGWAAVQPFLDAWAQNMSVPDVYAPGSMGPASADELIRRDGREWHELGVLLHAQRT</sequence>
<dbReference type="Gene3D" id="3.30.360.10">
    <property type="entry name" value="Dihydrodipicolinate Reductase, domain 2"/>
    <property type="match status" value="1"/>
</dbReference>
<dbReference type="Pfam" id="PF02781">
    <property type="entry name" value="G6PD_C"/>
    <property type="match status" value="1"/>
</dbReference>
<evidence type="ECO:0000256" key="3">
    <source>
        <dbReference type="ARBA" id="ARBA00022526"/>
    </source>
</evidence>
<proteinExistence type="inferred from homology"/>
<dbReference type="GO" id="GO:0004345">
    <property type="term" value="F:glucose-6-phosphate dehydrogenase activity"/>
    <property type="evidence" value="ECO:0007669"/>
    <property type="project" value="UniProtKB-UniRule"/>
</dbReference>
<feature type="binding site" evidence="7">
    <location>
        <position position="221"/>
    </location>
    <ligand>
        <name>substrate</name>
    </ligand>
</feature>
<dbReference type="GO" id="GO:0005829">
    <property type="term" value="C:cytosol"/>
    <property type="evidence" value="ECO:0007669"/>
    <property type="project" value="TreeGrafter"/>
</dbReference>